<dbReference type="GO" id="GO:0062129">
    <property type="term" value="C:chitin-based extracellular matrix"/>
    <property type="evidence" value="ECO:0007669"/>
    <property type="project" value="TreeGrafter"/>
</dbReference>
<reference evidence="3" key="1">
    <citation type="submission" date="2020-11" db="EMBL/GenBank/DDBJ databases">
        <authorList>
            <person name="Tran Van P."/>
        </authorList>
    </citation>
    <scope>NUCLEOTIDE SEQUENCE</scope>
</reference>
<sequence length="253" mass="27523">YDVKTEHGAQLSRKEEGDGHGSVRGSYGYRDDKGIERRVDYVADKGGFRAVVKTNEPGTAKKLLSNETSAVPQWAAPQLPPQPQPQPQIQSLDTREVRGLSSNNSTFYRGYAPPGGYNIPPQPYVMNNYGYNGHNYVPNNGYGGNGYGNNGGYGVPGIKPGLTVVDVLAFVIRGPNSLEGKYVYIRIVFKESQIGRKCFGYLDTSNIKVDNVMLLVADLDQEKLVGCFAVPSGCFDTFRAIATTICHGIAFVA</sequence>
<evidence type="ECO:0000313" key="3">
    <source>
        <dbReference type="EMBL" id="CAD7630679.1"/>
    </source>
</evidence>
<evidence type="ECO:0000256" key="2">
    <source>
        <dbReference type="SAM" id="MobiDB-lite"/>
    </source>
</evidence>
<keyword evidence="4" id="KW-1185">Reference proteome</keyword>
<dbReference type="PANTHER" id="PTHR10380:SF235">
    <property type="entry name" value="CUTICULAR PROTEIN 73D, ISOFORM B"/>
    <property type="match status" value="1"/>
</dbReference>
<dbReference type="GO" id="GO:0008010">
    <property type="term" value="F:structural constituent of chitin-based larval cuticle"/>
    <property type="evidence" value="ECO:0007669"/>
    <property type="project" value="TreeGrafter"/>
</dbReference>
<dbReference type="PROSITE" id="PS51155">
    <property type="entry name" value="CHIT_BIND_RR_2"/>
    <property type="match status" value="1"/>
</dbReference>
<gene>
    <name evidence="3" type="ORF">OSB1V03_LOCUS11091</name>
</gene>
<dbReference type="EMBL" id="CAJPIZ010008404">
    <property type="protein sequence ID" value="CAG2111109.1"/>
    <property type="molecule type" value="Genomic_DNA"/>
</dbReference>
<dbReference type="AlphaFoldDB" id="A0A7R9KWG5"/>
<protein>
    <submittedName>
        <fullName evidence="3">Uncharacterized protein</fullName>
    </submittedName>
</protein>
<accession>A0A7R9KWG5</accession>
<dbReference type="EMBL" id="OC862979">
    <property type="protein sequence ID" value="CAD7630679.1"/>
    <property type="molecule type" value="Genomic_DNA"/>
</dbReference>
<dbReference type="OrthoDB" id="6514991at2759"/>
<keyword evidence="1" id="KW-0193">Cuticle</keyword>
<feature type="region of interest" description="Disordered" evidence="2">
    <location>
        <begin position="1"/>
        <end position="30"/>
    </location>
</feature>
<proteinExistence type="predicted"/>
<feature type="non-terminal residue" evidence="3">
    <location>
        <position position="1"/>
    </location>
</feature>
<dbReference type="PANTHER" id="PTHR10380">
    <property type="entry name" value="CUTICLE PROTEIN"/>
    <property type="match status" value="1"/>
</dbReference>
<dbReference type="InterPro" id="IPR050468">
    <property type="entry name" value="Cuticle_Struct_Prot"/>
</dbReference>
<name>A0A7R9KWG5_9ACAR</name>
<organism evidence="3">
    <name type="scientific">Medioppia subpectinata</name>
    <dbReference type="NCBI Taxonomy" id="1979941"/>
    <lineage>
        <taxon>Eukaryota</taxon>
        <taxon>Metazoa</taxon>
        <taxon>Ecdysozoa</taxon>
        <taxon>Arthropoda</taxon>
        <taxon>Chelicerata</taxon>
        <taxon>Arachnida</taxon>
        <taxon>Acari</taxon>
        <taxon>Acariformes</taxon>
        <taxon>Sarcoptiformes</taxon>
        <taxon>Oribatida</taxon>
        <taxon>Brachypylina</taxon>
        <taxon>Oppioidea</taxon>
        <taxon>Oppiidae</taxon>
        <taxon>Medioppia</taxon>
    </lineage>
</organism>
<feature type="compositionally biased region" description="Basic and acidic residues" evidence="2">
    <location>
        <begin position="1"/>
        <end position="21"/>
    </location>
</feature>
<dbReference type="Proteomes" id="UP000759131">
    <property type="component" value="Unassembled WGS sequence"/>
</dbReference>
<dbReference type="InterPro" id="IPR000618">
    <property type="entry name" value="Insect_cuticle"/>
</dbReference>
<dbReference type="Pfam" id="PF00379">
    <property type="entry name" value="Chitin_bind_4"/>
    <property type="match status" value="1"/>
</dbReference>
<evidence type="ECO:0000256" key="1">
    <source>
        <dbReference type="PROSITE-ProRule" id="PRU00497"/>
    </source>
</evidence>
<evidence type="ECO:0000313" key="4">
    <source>
        <dbReference type="Proteomes" id="UP000759131"/>
    </source>
</evidence>